<evidence type="ECO:0000256" key="3">
    <source>
        <dbReference type="ARBA" id="ARBA00022777"/>
    </source>
</evidence>
<sequence length="333" mass="35212">MAKYDVYGLGNALVDIECEVSVEVLQNLGVDKGVMTLLEEADQQRIIDHLSSYSLKRGCGGSAANTLIAVSQFGGKSCYSCKVANDEPGQFYLDDLICCGVDTNLQQHQPEAGVTGKCLVFVTPDADRTMNTFLGISGRFSEAELLPDAIANSTYTYIEGYLVTSPDAKAAAIKARDMAKAAGQKVSLTLSDFNMVSFFKDGLLEMIGSGLDLIFANESEALKMAETEDISAAIDHMKTLATCFAITRGPQGSLIYDGQQVLEIAPTPVKAIDTVGAGDMYAGAVLYGITNGMSYSEAGQLGSVAAAKLVASLGPRMPTEVTRSLLTEVKTAS</sequence>
<gene>
    <name evidence="6" type="ordered locus">AM1_0028</name>
</gene>
<dbReference type="InterPro" id="IPR052700">
    <property type="entry name" value="Carb_kinase_PfkB-like"/>
</dbReference>
<dbReference type="OrthoDB" id="9775849at2"/>
<dbReference type="Pfam" id="PF00294">
    <property type="entry name" value="PfkB"/>
    <property type="match status" value="1"/>
</dbReference>
<dbReference type="GO" id="GO:0016301">
    <property type="term" value="F:kinase activity"/>
    <property type="evidence" value="ECO:0007669"/>
    <property type="project" value="UniProtKB-KW"/>
</dbReference>
<keyword evidence="3 4" id="KW-0418">Kinase</keyword>
<dbReference type="RefSeq" id="WP_012160737.1">
    <property type="nucleotide sequence ID" value="NC_009925.1"/>
</dbReference>
<dbReference type="STRING" id="329726.AM1_0028"/>
<dbReference type="eggNOG" id="COG0524">
    <property type="taxonomic scope" value="Bacteria"/>
</dbReference>
<evidence type="ECO:0000256" key="1">
    <source>
        <dbReference type="ARBA" id="ARBA00010688"/>
    </source>
</evidence>
<keyword evidence="7" id="KW-1185">Reference proteome</keyword>
<dbReference type="InterPro" id="IPR002173">
    <property type="entry name" value="Carboh/pur_kinase_PfkB_CS"/>
</dbReference>
<evidence type="ECO:0000259" key="5">
    <source>
        <dbReference type="Pfam" id="PF00294"/>
    </source>
</evidence>
<dbReference type="Gene3D" id="3.40.1190.20">
    <property type="match status" value="1"/>
</dbReference>
<evidence type="ECO:0000256" key="4">
    <source>
        <dbReference type="RuleBase" id="RU003704"/>
    </source>
</evidence>
<dbReference type="AlphaFoldDB" id="B0C503"/>
<evidence type="ECO:0000313" key="6">
    <source>
        <dbReference type="EMBL" id="ABW25115.1"/>
    </source>
</evidence>
<dbReference type="Proteomes" id="UP000000268">
    <property type="component" value="Chromosome"/>
</dbReference>
<dbReference type="InterPro" id="IPR002139">
    <property type="entry name" value="Ribo/fructo_kinase"/>
</dbReference>
<name>B0C503_ACAM1</name>
<dbReference type="SUPFAM" id="SSF53613">
    <property type="entry name" value="Ribokinase-like"/>
    <property type="match status" value="1"/>
</dbReference>
<proteinExistence type="inferred from homology"/>
<feature type="domain" description="Carbohydrate kinase PfkB" evidence="5">
    <location>
        <begin position="55"/>
        <end position="318"/>
    </location>
</feature>
<evidence type="ECO:0000313" key="7">
    <source>
        <dbReference type="Proteomes" id="UP000000268"/>
    </source>
</evidence>
<dbReference type="PANTHER" id="PTHR43320">
    <property type="entry name" value="SUGAR KINASE"/>
    <property type="match status" value="1"/>
</dbReference>
<dbReference type="PRINTS" id="PR00990">
    <property type="entry name" value="RIBOKINASE"/>
</dbReference>
<protein>
    <submittedName>
        <fullName evidence="6">Kinase, pfkB family, putative</fullName>
    </submittedName>
</protein>
<reference evidence="6 7" key="1">
    <citation type="journal article" date="2008" name="Proc. Natl. Acad. Sci. U.S.A.">
        <title>Niche adaptation and genome expansion in the chlorophyll d-producing cyanobacterium Acaryochloris marina.</title>
        <authorList>
            <person name="Swingley W.D."/>
            <person name="Chen M."/>
            <person name="Cheung P.C."/>
            <person name="Conrad A.L."/>
            <person name="Dejesa L.C."/>
            <person name="Hao J."/>
            <person name="Honchak B.M."/>
            <person name="Karbach L.E."/>
            <person name="Kurdoglu A."/>
            <person name="Lahiri S."/>
            <person name="Mastrian S.D."/>
            <person name="Miyashita H."/>
            <person name="Page L."/>
            <person name="Ramakrishna P."/>
            <person name="Satoh S."/>
            <person name="Sattley W.M."/>
            <person name="Shimada Y."/>
            <person name="Taylor H.L."/>
            <person name="Tomo T."/>
            <person name="Tsuchiya T."/>
            <person name="Wang Z.T."/>
            <person name="Raymond J."/>
            <person name="Mimuro M."/>
            <person name="Blankenship R.E."/>
            <person name="Touchman J.W."/>
        </authorList>
    </citation>
    <scope>NUCLEOTIDE SEQUENCE [LARGE SCALE GENOMIC DNA]</scope>
    <source>
        <strain evidence="7">MBIC 11017</strain>
    </source>
</reference>
<dbReference type="InterPro" id="IPR011611">
    <property type="entry name" value="PfkB_dom"/>
</dbReference>
<dbReference type="KEGG" id="amr:AM1_0028"/>
<evidence type="ECO:0000256" key="2">
    <source>
        <dbReference type="ARBA" id="ARBA00022679"/>
    </source>
</evidence>
<dbReference type="CDD" id="cd01168">
    <property type="entry name" value="adenosine_kinase"/>
    <property type="match status" value="1"/>
</dbReference>
<organism evidence="6 7">
    <name type="scientific">Acaryochloris marina (strain MBIC 11017)</name>
    <dbReference type="NCBI Taxonomy" id="329726"/>
    <lineage>
        <taxon>Bacteria</taxon>
        <taxon>Bacillati</taxon>
        <taxon>Cyanobacteriota</taxon>
        <taxon>Cyanophyceae</taxon>
        <taxon>Acaryochloridales</taxon>
        <taxon>Acaryochloridaceae</taxon>
        <taxon>Acaryochloris</taxon>
    </lineage>
</organism>
<dbReference type="PROSITE" id="PS00584">
    <property type="entry name" value="PFKB_KINASES_2"/>
    <property type="match status" value="1"/>
</dbReference>
<dbReference type="InterPro" id="IPR029056">
    <property type="entry name" value="Ribokinase-like"/>
</dbReference>
<dbReference type="PANTHER" id="PTHR43320:SF3">
    <property type="entry name" value="CARBOHYDRATE KINASE PFKB DOMAIN-CONTAINING PROTEIN"/>
    <property type="match status" value="1"/>
</dbReference>
<dbReference type="HOGENOM" id="CLU_027634_5_1_3"/>
<dbReference type="Gene3D" id="3.30.1110.10">
    <property type="match status" value="1"/>
</dbReference>
<dbReference type="EMBL" id="CP000828">
    <property type="protein sequence ID" value="ABW25115.1"/>
    <property type="molecule type" value="Genomic_DNA"/>
</dbReference>
<comment type="similarity">
    <text evidence="1 4">Belongs to the carbohydrate kinase PfkB family.</text>
</comment>
<keyword evidence="2 4" id="KW-0808">Transferase</keyword>
<accession>B0C503</accession>